<feature type="non-terminal residue" evidence="1">
    <location>
        <position position="1"/>
    </location>
</feature>
<accession>A0AAV6ME39</accession>
<dbReference type="EMBL" id="JAGKQH010000015">
    <property type="protein sequence ID" value="KAG6579365.1"/>
    <property type="molecule type" value="Genomic_DNA"/>
</dbReference>
<proteinExistence type="predicted"/>
<dbReference type="AlphaFoldDB" id="A0AAV6ME39"/>
<gene>
    <name evidence="1" type="ORF">SDJN03_23813</name>
</gene>
<organism evidence="1 2">
    <name type="scientific">Cucurbita argyrosperma subsp. sororia</name>
    <dbReference type="NCBI Taxonomy" id="37648"/>
    <lineage>
        <taxon>Eukaryota</taxon>
        <taxon>Viridiplantae</taxon>
        <taxon>Streptophyta</taxon>
        <taxon>Embryophyta</taxon>
        <taxon>Tracheophyta</taxon>
        <taxon>Spermatophyta</taxon>
        <taxon>Magnoliopsida</taxon>
        <taxon>eudicotyledons</taxon>
        <taxon>Gunneridae</taxon>
        <taxon>Pentapetalae</taxon>
        <taxon>rosids</taxon>
        <taxon>fabids</taxon>
        <taxon>Cucurbitales</taxon>
        <taxon>Cucurbitaceae</taxon>
        <taxon>Cucurbiteae</taxon>
        <taxon>Cucurbita</taxon>
    </lineage>
</organism>
<reference evidence="1 2" key="1">
    <citation type="journal article" date="2021" name="Hortic Res">
        <title>The domestication of Cucurbita argyrosperma as revealed by the genome of its wild relative.</title>
        <authorList>
            <person name="Barrera-Redondo J."/>
            <person name="Sanchez-de la Vega G."/>
            <person name="Aguirre-Liguori J.A."/>
            <person name="Castellanos-Morales G."/>
            <person name="Gutierrez-Guerrero Y.T."/>
            <person name="Aguirre-Dugua X."/>
            <person name="Aguirre-Planter E."/>
            <person name="Tenaillon M.I."/>
            <person name="Lira-Saade R."/>
            <person name="Eguiarte L.E."/>
        </authorList>
    </citation>
    <scope>NUCLEOTIDE SEQUENCE [LARGE SCALE GENOMIC DNA]</scope>
    <source>
        <strain evidence="1">JBR-2021</strain>
    </source>
</reference>
<keyword evidence="2" id="KW-1185">Reference proteome</keyword>
<evidence type="ECO:0000313" key="2">
    <source>
        <dbReference type="Proteomes" id="UP000685013"/>
    </source>
</evidence>
<evidence type="ECO:0000313" key="1">
    <source>
        <dbReference type="EMBL" id="KAG6579365.1"/>
    </source>
</evidence>
<comment type="caution">
    <text evidence="1">The sequence shown here is derived from an EMBL/GenBank/DDBJ whole genome shotgun (WGS) entry which is preliminary data.</text>
</comment>
<dbReference type="PANTHER" id="PTHR35138">
    <property type="entry name" value="OS01G0225300 PROTEIN"/>
    <property type="match status" value="1"/>
</dbReference>
<protein>
    <submittedName>
        <fullName evidence="1">Uncharacterized protein</fullName>
    </submittedName>
</protein>
<sequence>MSDSILEPPVVQEVMDEMGNPGIPLSVISKVAEMQLLYTVDKVILGNRWLRKAVGIQPKFPYMVDSFERRSATSLLRISESAKQDEELQYYSSSPLNIQDNRQANQEIKQQSINPFRNLWSKQHERDDIRHECTNQNVQASPFPPKITMVGVSTGESGDTSKANLKKTMEDLTRELENIDQGNPASPNEYEFNNEVLWFSTVGSEMLMVGLGCYNLTKWIHKRERLLLLCLSVDMELDLKELCAKD</sequence>
<dbReference type="PANTHER" id="PTHR35138:SF1">
    <property type="entry name" value="MYB-LIKE DOMAIN-CONTAINING PROTEIN"/>
    <property type="match status" value="1"/>
</dbReference>
<name>A0AAV6ME39_9ROSI</name>
<dbReference type="Proteomes" id="UP000685013">
    <property type="component" value="Chromosome 15"/>
</dbReference>